<evidence type="ECO:0000313" key="4">
    <source>
        <dbReference type="Proteomes" id="UP000437931"/>
    </source>
</evidence>
<protein>
    <recommendedName>
        <fullName evidence="6">VirK protein</fullName>
    </recommendedName>
</protein>
<dbReference type="InterPro" id="IPR010694">
    <property type="entry name" value="Uncharacterised_VirK"/>
</dbReference>
<keyword evidence="4" id="KW-1185">Reference proteome</keyword>
<dbReference type="Pfam" id="PF06903">
    <property type="entry name" value="VirK"/>
    <property type="match status" value="1"/>
</dbReference>
<comment type="caution">
    <text evidence="2">The sequence shown here is derived from an EMBL/GenBank/DDBJ whole genome shotgun (WGS) entry which is preliminary data.</text>
</comment>
<dbReference type="EMBL" id="WJPM01000019">
    <property type="protein sequence ID" value="MRH76580.1"/>
    <property type="molecule type" value="Genomic_DNA"/>
</dbReference>
<feature type="signal peptide" evidence="1">
    <location>
        <begin position="1"/>
        <end position="27"/>
    </location>
</feature>
<name>A0A6N7QF61_9XANT</name>
<keyword evidence="1" id="KW-0732">Signal</keyword>
<evidence type="ECO:0000256" key="1">
    <source>
        <dbReference type="SAM" id="SignalP"/>
    </source>
</evidence>
<accession>A0A6N7QF61</accession>
<dbReference type="RefSeq" id="WP_153752897.1">
    <property type="nucleotide sequence ID" value="NZ_WJPM01000019.1"/>
</dbReference>
<evidence type="ECO:0000313" key="5">
    <source>
        <dbReference type="Proteomes" id="UP000439314"/>
    </source>
</evidence>
<evidence type="ECO:0000313" key="2">
    <source>
        <dbReference type="EMBL" id="MRH02248.1"/>
    </source>
</evidence>
<feature type="chain" id="PRO_5026708444" description="VirK protein" evidence="1">
    <location>
        <begin position="28"/>
        <end position="156"/>
    </location>
</feature>
<dbReference type="Proteomes" id="UP000437931">
    <property type="component" value="Unassembled WGS sequence"/>
</dbReference>
<reference evidence="3" key="2">
    <citation type="journal article" date="2020" name="Plant Dis.">
        <title>A Grain Rot of Rice in Iran Caused by a Xanthomonas Strain Closely Related to X. sacchari.</title>
        <authorList>
            <person name="Mirghasempour S.A."/>
            <person name="Huang S."/>
            <person name="Studholme D.J."/>
            <person name="Brady C.L."/>
        </authorList>
    </citation>
    <scope>NUCLEOTIDE SEQUENCE</scope>
    <source>
        <strain evidence="3">SAM114</strain>
    </source>
</reference>
<reference evidence="4 5" key="1">
    <citation type="submission" date="2019-11" db="EMBL/GenBank/DDBJ databases">
        <title>First report of rice panicle blight caused by Xanthomonas sp. in Iran.</title>
        <authorList>
            <person name="Mirghasempour S.A."/>
            <person name="Huang S."/>
            <person name="Brady C.L."/>
            <person name="Studholme D.J."/>
        </authorList>
    </citation>
    <scope>NUCLEOTIDE SEQUENCE [LARGE SCALE GENOMIC DNA]</scope>
    <source>
        <strain evidence="2 5">ASD011</strain>
        <strain evidence="4">SAM114</strain>
    </source>
</reference>
<evidence type="ECO:0000313" key="3">
    <source>
        <dbReference type="EMBL" id="MRH76580.1"/>
    </source>
</evidence>
<evidence type="ECO:0008006" key="6">
    <source>
        <dbReference type="Google" id="ProtNLM"/>
    </source>
</evidence>
<organism evidence="2 5">
    <name type="scientific">Xanthomonas sontii</name>
    <dbReference type="NCBI Taxonomy" id="2650745"/>
    <lineage>
        <taxon>Bacteria</taxon>
        <taxon>Pseudomonadati</taxon>
        <taxon>Pseudomonadota</taxon>
        <taxon>Gammaproteobacteria</taxon>
        <taxon>Lysobacterales</taxon>
        <taxon>Lysobacteraceae</taxon>
        <taxon>Xanthomonas</taxon>
    </lineage>
</organism>
<sequence length="156" mass="16207">MHNLSASLLAASLLAAALFASATSASAATAGADDATLNSLTEIQRALDSGASVAVALDLSQCTPTSGGATPSQTRGGLRIGAYRVTADGTLSFADDHVTVGRDGKPIQQFLRYQVHPDNSIDFTMFVFALPSYQQTGSTLGYRCAINQGLRFNVGY</sequence>
<dbReference type="EMBL" id="WJPN01000019">
    <property type="protein sequence ID" value="MRH02248.1"/>
    <property type="molecule type" value="Genomic_DNA"/>
</dbReference>
<dbReference type="AlphaFoldDB" id="A0A6N7QF61"/>
<gene>
    <name evidence="2" type="ORF">GIY21_18270</name>
    <name evidence="3" type="ORF">GIY22_18285</name>
</gene>
<proteinExistence type="predicted"/>
<dbReference type="Proteomes" id="UP000439314">
    <property type="component" value="Unassembled WGS sequence"/>
</dbReference>